<dbReference type="PIRSF" id="PIRSF028561">
    <property type="entry name" value="Ac_Trasf"/>
    <property type="match status" value="1"/>
</dbReference>
<evidence type="ECO:0000256" key="3">
    <source>
        <dbReference type="ARBA" id="ARBA00022519"/>
    </source>
</evidence>
<comment type="caution">
    <text evidence="7">The sequence shown here is derived from an EMBL/GenBank/DDBJ whole genome shotgun (WGS) entry which is preliminary data.</text>
</comment>
<dbReference type="GO" id="GO:0008610">
    <property type="term" value="P:lipid biosynthetic process"/>
    <property type="evidence" value="ECO:0007669"/>
    <property type="project" value="UniProtKB-ARBA"/>
</dbReference>
<evidence type="ECO:0008006" key="8">
    <source>
        <dbReference type="Google" id="ProtNLM"/>
    </source>
</evidence>
<reference evidence="7" key="1">
    <citation type="journal article" date="2015" name="Nature">
        <title>Complex archaea that bridge the gap between prokaryotes and eukaryotes.</title>
        <authorList>
            <person name="Spang A."/>
            <person name="Saw J.H."/>
            <person name="Jorgensen S.L."/>
            <person name="Zaremba-Niedzwiedzka K."/>
            <person name="Martijn J."/>
            <person name="Lind A.E."/>
            <person name="van Eijk R."/>
            <person name="Schleper C."/>
            <person name="Guy L."/>
            <person name="Ettema T.J."/>
        </authorList>
    </citation>
    <scope>NUCLEOTIDE SEQUENCE</scope>
</reference>
<evidence type="ECO:0000256" key="5">
    <source>
        <dbReference type="ARBA" id="ARBA00023136"/>
    </source>
</evidence>
<keyword evidence="5" id="KW-0472">Membrane</keyword>
<evidence type="ECO:0000256" key="4">
    <source>
        <dbReference type="ARBA" id="ARBA00022679"/>
    </source>
</evidence>
<keyword evidence="3" id="KW-0997">Cell inner membrane</keyword>
<evidence type="ECO:0000256" key="2">
    <source>
        <dbReference type="ARBA" id="ARBA00022475"/>
    </source>
</evidence>
<evidence type="ECO:0000256" key="6">
    <source>
        <dbReference type="ARBA" id="ARBA00023315"/>
    </source>
</evidence>
<dbReference type="CDD" id="cd07984">
    <property type="entry name" value="LPLAT_LABLAT-like"/>
    <property type="match status" value="1"/>
</dbReference>
<evidence type="ECO:0000313" key="7">
    <source>
        <dbReference type="EMBL" id="KKN28946.1"/>
    </source>
</evidence>
<accession>A0A0F9RVM5</accession>
<dbReference type="GO" id="GO:1901137">
    <property type="term" value="P:carbohydrate derivative biosynthetic process"/>
    <property type="evidence" value="ECO:0007669"/>
    <property type="project" value="UniProtKB-ARBA"/>
</dbReference>
<keyword evidence="6" id="KW-0012">Acyltransferase</keyword>
<dbReference type="AlphaFoldDB" id="A0A0F9RVM5"/>
<protein>
    <recommendedName>
        <fullName evidence="8">Acyl-CoA synthetase</fullName>
    </recommendedName>
</protein>
<keyword evidence="4" id="KW-0808">Transferase</keyword>
<dbReference type="EMBL" id="LAZR01002523">
    <property type="protein sequence ID" value="KKN28946.1"/>
    <property type="molecule type" value="Genomic_DNA"/>
</dbReference>
<comment type="subcellular location">
    <subcellularLocation>
        <location evidence="1">Cell inner membrane</location>
    </subcellularLocation>
</comment>
<dbReference type="PANTHER" id="PTHR30606:SF9">
    <property type="entry name" value="LIPID A BIOSYNTHESIS LAUROYLTRANSFERASE"/>
    <property type="match status" value="1"/>
</dbReference>
<dbReference type="GO" id="GO:0005886">
    <property type="term" value="C:plasma membrane"/>
    <property type="evidence" value="ECO:0007669"/>
    <property type="project" value="UniProtKB-SubCell"/>
</dbReference>
<evidence type="ECO:0000256" key="1">
    <source>
        <dbReference type="ARBA" id="ARBA00004533"/>
    </source>
</evidence>
<dbReference type="InterPro" id="IPR004960">
    <property type="entry name" value="LipA_acyltrans"/>
</dbReference>
<dbReference type="GO" id="GO:0016746">
    <property type="term" value="F:acyltransferase activity"/>
    <property type="evidence" value="ECO:0007669"/>
    <property type="project" value="UniProtKB-KW"/>
</dbReference>
<dbReference type="InterPro" id="IPR014548">
    <property type="entry name" value="Ac_Trasf"/>
</dbReference>
<proteinExistence type="predicted"/>
<dbReference type="Pfam" id="PF03279">
    <property type="entry name" value="Lip_A_acyltrans"/>
    <property type="match status" value="1"/>
</dbReference>
<keyword evidence="2" id="KW-1003">Cell membrane</keyword>
<organism evidence="7">
    <name type="scientific">marine sediment metagenome</name>
    <dbReference type="NCBI Taxonomy" id="412755"/>
    <lineage>
        <taxon>unclassified sequences</taxon>
        <taxon>metagenomes</taxon>
        <taxon>ecological metagenomes</taxon>
    </lineage>
</organism>
<name>A0A0F9RVM5_9ZZZZ</name>
<sequence length="313" mass="35816">MSNTRKATNTDWANTPERSNMLLLRIMTWISLHLGRRFSRVVLHLIASYFLLFSPTSRAASRDYLTRIFGYTPRWRDLYRHFFTFASTIHDRLYLVNRRFDLFDFDVHGIEMLHKLLDEGNGLFLLGAHLGSFEVINSLAVKHTDLRVAMLMYQENAQKINATLNAINPNMTHDIIGLGHIDSMIQVSERLDDGYMVGILADRSPAMNDAHYAVEILGSDVNLPSGPLRMAALLKRPVVFMTGLYLGGNRYAIHFDTLADFSNISRADRPAALHAASHRYAELINQYCHKAPYNWFNFFDFWKSSPAKGSNKP</sequence>
<dbReference type="PANTHER" id="PTHR30606">
    <property type="entry name" value="LIPID A BIOSYNTHESIS LAUROYL ACYLTRANSFERASE"/>
    <property type="match status" value="1"/>
</dbReference>
<gene>
    <name evidence="7" type="ORF">LCGC14_0849170</name>
</gene>